<dbReference type="GO" id="GO:0000156">
    <property type="term" value="F:phosphorelay response regulator activity"/>
    <property type="evidence" value="ECO:0007669"/>
    <property type="project" value="InterPro"/>
</dbReference>
<dbReference type="PANTHER" id="PTHR37299:SF1">
    <property type="entry name" value="STAGE 0 SPORULATION PROTEIN A HOMOLOG"/>
    <property type="match status" value="1"/>
</dbReference>
<evidence type="ECO:0000313" key="5">
    <source>
        <dbReference type="Proteomes" id="UP000288227"/>
    </source>
</evidence>
<name>A0A401U6E7_9BACT</name>
<dbReference type="SMART" id="SM00448">
    <property type="entry name" value="REC"/>
    <property type="match status" value="1"/>
</dbReference>
<dbReference type="Gene3D" id="2.40.50.1020">
    <property type="entry name" value="LytTr DNA-binding domain"/>
    <property type="match status" value="1"/>
</dbReference>
<keyword evidence="1" id="KW-0597">Phosphoprotein</keyword>
<dbReference type="GO" id="GO:0003677">
    <property type="term" value="F:DNA binding"/>
    <property type="evidence" value="ECO:0007669"/>
    <property type="project" value="UniProtKB-KW"/>
</dbReference>
<feature type="domain" description="HTH LytTR-type" evidence="3">
    <location>
        <begin position="146"/>
        <end position="249"/>
    </location>
</feature>
<dbReference type="InterPro" id="IPR007492">
    <property type="entry name" value="LytTR_DNA-bd_dom"/>
</dbReference>
<gene>
    <name evidence="4" type="ORF">SanaruYs_07080</name>
</gene>
<keyword evidence="5" id="KW-1185">Reference proteome</keyword>
<dbReference type="Proteomes" id="UP000288227">
    <property type="component" value="Unassembled WGS sequence"/>
</dbReference>
<dbReference type="InterPro" id="IPR011006">
    <property type="entry name" value="CheY-like_superfamily"/>
</dbReference>
<feature type="domain" description="Response regulatory" evidence="2">
    <location>
        <begin position="5"/>
        <end position="118"/>
    </location>
</feature>
<evidence type="ECO:0000256" key="1">
    <source>
        <dbReference type="PROSITE-ProRule" id="PRU00169"/>
    </source>
</evidence>
<protein>
    <submittedName>
        <fullName evidence="4">DNA-binding response regulator</fullName>
    </submittedName>
</protein>
<dbReference type="PROSITE" id="PS50930">
    <property type="entry name" value="HTH_LYTTR"/>
    <property type="match status" value="1"/>
</dbReference>
<organism evidence="4 5">
    <name type="scientific">Chryseotalea sanaruensis</name>
    <dbReference type="NCBI Taxonomy" id="2482724"/>
    <lineage>
        <taxon>Bacteria</taxon>
        <taxon>Pseudomonadati</taxon>
        <taxon>Bacteroidota</taxon>
        <taxon>Cytophagia</taxon>
        <taxon>Cytophagales</taxon>
        <taxon>Chryseotaleaceae</taxon>
        <taxon>Chryseotalea</taxon>
    </lineage>
</organism>
<comment type="caution">
    <text evidence="4">The sequence shown here is derived from an EMBL/GenBank/DDBJ whole genome shotgun (WGS) entry which is preliminary data.</text>
</comment>
<dbReference type="SMART" id="SM00850">
    <property type="entry name" value="LytTR"/>
    <property type="match status" value="1"/>
</dbReference>
<evidence type="ECO:0000313" key="4">
    <source>
        <dbReference type="EMBL" id="GCC50493.1"/>
    </source>
</evidence>
<dbReference type="InterPro" id="IPR046947">
    <property type="entry name" value="LytR-like"/>
</dbReference>
<dbReference type="SUPFAM" id="SSF52172">
    <property type="entry name" value="CheY-like"/>
    <property type="match status" value="1"/>
</dbReference>
<evidence type="ECO:0000259" key="3">
    <source>
        <dbReference type="PROSITE" id="PS50930"/>
    </source>
</evidence>
<dbReference type="InterPro" id="IPR001789">
    <property type="entry name" value="Sig_transdc_resp-reg_receiver"/>
</dbReference>
<sequence>MNSMRIVLVDDDSIIRENLKTLLSIYAPNMQVIAEADGVKAGVACIREHKPDLVLLDVEMKDGTGFDLLAFYGQLDFKVIFVTGHDAYAIRAFKISAIDYVLKPVDPDDLVSALKKAEGMAEESEQQIKVANLVQNNREDISNQKIILKDADTVYLVAVKDIVRCASETNYTRFFLTNGRILMVSKTLKEFDTLFEGQHFFRAHQSHLINLHHFDRFEKKDGGTIFMKDGSALPVAVRKKDSLFTALERLN</sequence>
<reference evidence="4 5" key="1">
    <citation type="submission" date="2018-11" db="EMBL/GenBank/DDBJ databases">
        <title>Chryseotalea sanarue gen. nov., sp., nov., a member of the family Cytophagaceae, isolated from a brackish lake in Hamamatsu Japan.</title>
        <authorList>
            <person name="Maejima Y."/>
            <person name="Iino T."/>
            <person name="Muraguchi Y."/>
            <person name="Fukuda K."/>
            <person name="Ohkuma M."/>
            <person name="Moriuchi R."/>
            <person name="Dohra H."/>
            <person name="Kimbara K."/>
            <person name="Shintani M."/>
        </authorList>
    </citation>
    <scope>NUCLEOTIDE SEQUENCE [LARGE SCALE GENOMIC DNA]</scope>
    <source>
        <strain evidence="4 5">Ys</strain>
    </source>
</reference>
<dbReference type="Pfam" id="PF04397">
    <property type="entry name" value="LytTR"/>
    <property type="match status" value="1"/>
</dbReference>
<dbReference type="PANTHER" id="PTHR37299">
    <property type="entry name" value="TRANSCRIPTIONAL REGULATOR-RELATED"/>
    <property type="match status" value="1"/>
</dbReference>
<dbReference type="PROSITE" id="PS50110">
    <property type="entry name" value="RESPONSE_REGULATORY"/>
    <property type="match status" value="1"/>
</dbReference>
<dbReference type="EMBL" id="BHXQ01000001">
    <property type="protein sequence ID" value="GCC50493.1"/>
    <property type="molecule type" value="Genomic_DNA"/>
</dbReference>
<accession>A0A401U6E7</accession>
<keyword evidence="4" id="KW-0238">DNA-binding</keyword>
<dbReference type="AlphaFoldDB" id="A0A401U6E7"/>
<dbReference type="Pfam" id="PF00072">
    <property type="entry name" value="Response_reg"/>
    <property type="match status" value="1"/>
</dbReference>
<proteinExistence type="predicted"/>
<evidence type="ECO:0000259" key="2">
    <source>
        <dbReference type="PROSITE" id="PS50110"/>
    </source>
</evidence>
<feature type="modified residue" description="4-aspartylphosphate" evidence="1">
    <location>
        <position position="57"/>
    </location>
</feature>
<dbReference type="Gene3D" id="3.40.50.2300">
    <property type="match status" value="1"/>
</dbReference>